<dbReference type="EC" id="2.4.1.16" evidence="2"/>
<feature type="region of interest" description="Disordered" evidence="17">
    <location>
        <begin position="1751"/>
        <end position="1771"/>
    </location>
</feature>
<evidence type="ECO:0000256" key="11">
    <source>
        <dbReference type="ARBA" id="ARBA00023136"/>
    </source>
</evidence>
<dbReference type="GO" id="GO:0005886">
    <property type="term" value="C:plasma membrane"/>
    <property type="evidence" value="ECO:0007669"/>
    <property type="project" value="UniProtKB-SubCell"/>
</dbReference>
<evidence type="ECO:0000256" key="5">
    <source>
        <dbReference type="ARBA" id="ARBA00022679"/>
    </source>
</evidence>
<dbReference type="Proteomes" id="UP000886523">
    <property type="component" value="Unassembled WGS sequence"/>
</dbReference>
<feature type="compositionally biased region" description="Polar residues" evidence="17">
    <location>
        <begin position="1751"/>
        <end position="1770"/>
    </location>
</feature>
<dbReference type="InterPro" id="IPR004835">
    <property type="entry name" value="Chitin_synth"/>
</dbReference>
<feature type="binding site" evidence="16">
    <location>
        <begin position="111"/>
        <end position="118"/>
    </location>
    <ligand>
        <name>ATP</name>
        <dbReference type="ChEBI" id="CHEBI:30616"/>
    </ligand>
</feature>
<dbReference type="GO" id="GO:0006031">
    <property type="term" value="P:chitin biosynthetic process"/>
    <property type="evidence" value="ECO:0007669"/>
    <property type="project" value="TreeGrafter"/>
</dbReference>
<dbReference type="SUPFAM" id="SSF52540">
    <property type="entry name" value="P-loop containing nucleoside triphosphate hydrolases"/>
    <property type="match status" value="1"/>
</dbReference>
<dbReference type="InterPro" id="IPR029044">
    <property type="entry name" value="Nucleotide-diphossugar_trans"/>
</dbReference>
<evidence type="ECO:0000256" key="17">
    <source>
        <dbReference type="SAM" id="MobiDB-lite"/>
    </source>
</evidence>
<dbReference type="SUPFAM" id="SSF109715">
    <property type="entry name" value="DEK C-terminal domain"/>
    <property type="match status" value="1"/>
</dbReference>
<keyword evidence="8 16" id="KW-0067">ATP-binding</keyword>
<keyword evidence="13" id="KW-0325">Glycoprotein</keyword>
<evidence type="ECO:0000256" key="4">
    <source>
        <dbReference type="ARBA" id="ARBA00022676"/>
    </source>
</evidence>
<dbReference type="Gene3D" id="3.40.850.10">
    <property type="entry name" value="Kinesin motor domain"/>
    <property type="match status" value="1"/>
</dbReference>
<keyword evidence="11 18" id="KW-0472">Membrane</keyword>
<dbReference type="PROSITE" id="PS51998">
    <property type="entry name" value="DEK_C"/>
    <property type="match status" value="1"/>
</dbReference>
<feature type="transmembrane region" description="Helical" evidence="18">
    <location>
        <begin position="1190"/>
        <end position="1212"/>
    </location>
</feature>
<feature type="transmembrane region" description="Helical" evidence="18">
    <location>
        <begin position="1602"/>
        <end position="1623"/>
    </location>
</feature>
<evidence type="ECO:0000256" key="1">
    <source>
        <dbReference type="ARBA" id="ARBA00004651"/>
    </source>
</evidence>
<dbReference type="InterPro" id="IPR014876">
    <property type="entry name" value="DEK_C"/>
</dbReference>
<dbReference type="GO" id="GO:0003779">
    <property type="term" value="F:actin binding"/>
    <property type="evidence" value="ECO:0007669"/>
    <property type="project" value="UniProtKB-KW"/>
</dbReference>
<dbReference type="GO" id="GO:0003774">
    <property type="term" value="F:cytoskeletal motor activity"/>
    <property type="evidence" value="ECO:0007669"/>
    <property type="project" value="UniProtKB-UniRule"/>
</dbReference>
<evidence type="ECO:0000256" key="10">
    <source>
        <dbReference type="ARBA" id="ARBA00023123"/>
    </source>
</evidence>
<dbReference type="Pfam" id="PF00063">
    <property type="entry name" value="Myosin_head"/>
    <property type="match status" value="1"/>
</dbReference>
<organism evidence="21 22">
    <name type="scientific">Hydnum rufescens UP504</name>
    <dbReference type="NCBI Taxonomy" id="1448309"/>
    <lineage>
        <taxon>Eukaryota</taxon>
        <taxon>Fungi</taxon>
        <taxon>Dikarya</taxon>
        <taxon>Basidiomycota</taxon>
        <taxon>Agaricomycotina</taxon>
        <taxon>Agaricomycetes</taxon>
        <taxon>Cantharellales</taxon>
        <taxon>Hydnaceae</taxon>
        <taxon>Hydnum</taxon>
    </lineage>
</organism>
<gene>
    <name evidence="21" type="ORF">BS47DRAFT_1440887</name>
</gene>
<evidence type="ECO:0000256" key="18">
    <source>
        <dbReference type="SAM" id="Phobius"/>
    </source>
</evidence>
<keyword evidence="4" id="KW-0328">Glycosyltransferase</keyword>
<proteinExistence type="inferred from homology"/>
<dbReference type="InterPro" id="IPR036037">
    <property type="entry name" value="MYSc_Myo17"/>
</dbReference>
<keyword evidence="12 16" id="KW-0505">Motor protein</keyword>
<keyword evidence="14 16" id="KW-0009">Actin-binding</keyword>
<comment type="subcellular location">
    <subcellularLocation>
        <location evidence="1">Cell membrane</location>
        <topology evidence="1">Multi-pass membrane protein</topology>
    </subcellularLocation>
</comment>
<keyword evidence="6 18" id="KW-0812">Transmembrane</keyword>
<dbReference type="GO" id="GO:0016459">
    <property type="term" value="C:myosin complex"/>
    <property type="evidence" value="ECO:0007669"/>
    <property type="project" value="UniProtKB-KW"/>
</dbReference>
<keyword evidence="3" id="KW-1003">Cell membrane</keyword>
<evidence type="ECO:0000256" key="3">
    <source>
        <dbReference type="ARBA" id="ARBA00022475"/>
    </source>
</evidence>
<comment type="caution">
    <text evidence="21">The sequence shown here is derived from an EMBL/GenBank/DDBJ whole genome shotgun (WGS) entry which is preliminary data.</text>
</comment>
<evidence type="ECO:0000256" key="12">
    <source>
        <dbReference type="ARBA" id="ARBA00023175"/>
    </source>
</evidence>
<evidence type="ECO:0000256" key="2">
    <source>
        <dbReference type="ARBA" id="ARBA00012543"/>
    </source>
</evidence>
<feature type="transmembrane region" description="Helical" evidence="18">
    <location>
        <begin position="924"/>
        <end position="948"/>
    </location>
</feature>
<dbReference type="InterPro" id="IPR036400">
    <property type="entry name" value="Cyt_B5-like_heme/steroid_sf"/>
</dbReference>
<sequence>MATKRPAHGRLAEDDLAALSSISDDILVSTLRDRFLADVIYTSIGTSALVALNPHKYVTSNADSVLVDYAAEYRETNEEKQHLPPHIFQIANNAYYHMRRTSQDQSILMSGETGSGKSESRRLAIKSIIELSVSNPGKKGSKLGTQIPSAEFVLESFGNARTLLNPNASRFGKYTELQFTDRGRLAGVKTLDYYLERNRVAGAPSGERNFHIFYYLLTGASAEERQHLHLNDRTVYRYLTHGGGRQFQEDDGPKFDRLKHALKNVGFSKRSVAQTCQLIAAIIHLGNIDFVRDRTRNEDAAVVRNSDVLAIVAEFLGVPAATLESVLSYKTKMVKTELCTVFLDPEGASDNRDDLAKNLYSLLFAWLNEFINQRLCRDDYTTFIGLFDLPGFQNITASPSRSNSLDQFCVNYANERLHNWIQRQIFETHVVEYASEGISKYIPAIPFFDNSECVRMLSAMPGGLIHIMDDQARRMPKKNDHTMIEAFGKRWGNHSSFKLGGVGHTGYPTFVVSHYNGPVTYSSETILEKNAAALNPDFVSLLRGNTDSVAGGDGTSGSSNPFIQALFSSKSIATQAHPHHDETIVAAHQPVKPMRAPSTRRKLTIKRKVTADQGKGEATIDEEGEELSGTRCVAGEFQSALNTLFGSLDETNPWYIFCINPNDSQLPNQLEGRGVKAQVRSIGLPEMARRNAVIFEASMSPTEFCDRYRDQLKMLGVPAEGESVQRVLAARDALELAESDIVIGNSKLFLTQAAFHKVEDHLRASDVEEQKRNRLRAAEIEAGLDSRPDLYAPYGSSPGLGDTSPGGFDYGQSNQALPLVANVQDQPYTSRGGVTGYGEEDDGRSFRTDDYDQQSRFTSARDDSSNFGSESYAPSRNMFQNSGKKLDAEKDPLPGEILQGEVFLLSSIGGMKRLDIRQAWREKLAINILIWIVCGISIFIIAVLGLIICPHEYVFSEAEIQSHSYNSDPAHTYTYIRGEVFQLTNFLSTHLTQVNVVPAKSVMKYGGIEASTLFPVQVSALCDGVDGAVNPYVILSSANQSINPYAQYHDFRAYNQYDYRPDWYFEQMIFLRSNFRVGFVGLNPGKISSMAKSGRAVGVVENLVYDLTDYLNAPPTIKTPPGTTAPTGINTQFMDPNVVSLFKYAPGQDVTKKLHALNMDSGALSRQKTCLRNLFLVGQVDNRNSPQCLFSTYILLALSCVMVAVIGFKFLASISFGSPRAPEDHDKFVICQVPCYTEDEDSVRRTIDSLAKLKYDDKRKLLFIICDGNIVGSGNDRPTPRIVLDILGADPNLDPEPLSFLSLGDGAKQHNMGKVYSGLYECAGHVVPYLVLVKVGKPTERQRPGNRGKRDSQMALMHFLNKVHFNSPMNPCELEIYHQIKNVIGVNPSFYEYVFMVDADTTVEPLALNRLVSAMVHDKKVLGVCGETALSNSRRSIVTMMQVYEYFISHHLAKAFESLFGSVTCLPGCFTMYRLRTPDTHKPLFVSNQVIKDYSENRVDTLHMKNLLHLGEDRYLTTLLLKHFPNYKTQFWKVLLSQRRRWINSTVHNLAELVFLDRLCGFCCFSMRFIVFIDLLSTIIQPVTVAYIVYLVYLTAGQHQVIPLFSIIMLAAIYGLQSLVFIFRRKWDMIGWMIFYILAIPLFSFYVPLYAFWKMDDFSWGQTRIVMGESGKKLVVHDEGKFDPRSIPLKSWTDYENELWDKESNHSVGSWVPPTKRDGGESRTASLYGRETYYDPPAGPYQRSFSPAPSYNAPGSTRQHSTYGIPQPSLTDPFGRQSIGGLRSRPPSSYLPELKTGQFSSNLYGEPSDAEIENAVRDILRDADLTTSTKRAIRQKLEEMFGVDLSSRKATINSIIDGILLAHT</sequence>
<dbReference type="InterPro" id="IPR027417">
    <property type="entry name" value="P-loop_NTPase"/>
</dbReference>
<feature type="region of interest" description="Disordered" evidence="17">
    <location>
        <begin position="825"/>
        <end position="876"/>
    </location>
</feature>
<evidence type="ECO:0000256" key="14">
    <source>
        <dbReference type="ARBA" id="ARBA00023203"/>
    </source>
</evidence>
<dbReference type="PROSITE" id="PS51456">
    <property type="entry name" value="MYOSIN_MOTOR"/>
    <property type="match status" value="1"/>
</dbReference>
<dbReference type="Pfam" id="PF03142">
    <property type="entry name" value="Chitin_synth_2"/>
    <property type="match status" value="1"/>
</dbReference>
<evidence type="ECO:0000256" key="13">
    <source>
        <dbReference type="ARBA" id="ARBA00023180"/>
    </source>
</evidence>
<keyword evidence="22" id="KW-1185">Reference proteome</keyword>
<dbReference type="GO" id="GO:0031505">
    <property type="term" value="P:fungal-type cell wall organization"/>
    <property type="evidence" value="ECO:0007669"/>
    <property type="project" value="TreeGrafter"/>
</dbReference>
<dbReference type="Pfam" id="PF08766">
    <property type="entry name" value="DEK_C"/>
    <property type="match status" value="1"/>
</dbReference>
<evidence type="ECO:0000313" key="21">
    <source>
        <dbReference type="EMBL" id="KAF9516574.1"/>
    </source>
</evidence>
<dbReference type="Gene3D" id="1.10.10.60">
    <property type="entry name" value="Homeodomain-like"/>
    <property type="match status" value="1"/>
</dbReference>
<dbReference type="CDD" id="cd14879">
    <property type="entry name" value="MYSc_Myo17"/>
    <property type="match status" value="1"/>
</dbReference>
<keyword evidence="9 18" id="KW-1133">Transmembrane helix</keyword>
<evidence type="ECO:0000256" key="8">
    <source>
        <dbReference type="ARBA" id="ARBA00022840"/>
    </source>
</evidence>
<keyword evidence="5" id="KW-0808">Transferase</keyword>
<feature type="domain" description="Myosin motor" evidence="19">
    <location>
        <begin position="11"/>
        <end position="763"/>
    </location>
</feature>
<dbReference type="GO" id="GO:0030428">
    <property type="term" value="C:cell septum"/>
    <property type="evidence" value="ECO:0007669"/>
    <property type="project" value="TreeGrafter"/>
</dbReference>
<dbReference type="PRINTS" id="PR00193">
    <property type="entry name" value="MYOSINHEAVY"/>
</dbReference>
<evidence type="ECO:0000259" key="20">
    <source>
        <dbReference type="PROSITE" id="PS51998"/>
    </source>
</evidence>
<evidence type="ECO:0000256" key="15">
    <source>
        <dbReference type="ARBA" id="ARBA00048014"/>
    </source>
</evidence>
<dbReference type="SUPFAM" id="SSF55856">
    <property type="entry name" value="Cytochrome b5-like heme/steroid binding domain"/>
    <property type="match status" value="1"/>
</dbReference>
<dbReference type="PANTHER" id="PTHR22914">
    <property type="entry name" value="CHITIN SYNTHASE"/>
    <property type="match status" value="1"/>
</dbReference>
<evidence type="ECO:0000313" key="22">
    <source>
        <dbReference type="Proteomes" id="UP000886523"/>
    </source>
</evidence>
<dbReference type="Gene3D" id="1.20.120.720">
    <property type="entry name" value="Myosin VI head, motor domain, U50 subdomain"/>
    <property type="match status" value="1"/>
</dbReference>
<dbReference type="GO" id="GO:0004100">
    <property type="term" value="F:chitin synthase activity"/>
    <property type="evidence" value="ECO:0007669"/>
    <property type="project" value="UniProtKB-EC"/>
</dbReference>
<evidence type="ECO:0000259" key="19">
    <source>
        <dbReference type="PROSITE" id="PS51456"/>
    </source>
</evidence>
<protein>
    <recommendedName>
        <fullName evidence="2">chitin synthase</fullName>
        <ecNumber evidence="2">2.4.1.16</ecNumber>
    </recommendedName>
</protein>
<feature type="domain" description="DEK-C" evidence="20">
    <location>
        <begin position="1806"/>
        <end position="1861"/>
    </location>
</feature>
<reference evidence="21" key="1">
    <citation type="journal article" date="2020" name="Nat. Commun.">
        <title>Large-scale genome sequencing of mycorrhizal fungi provides insights into the early evolution of symbiotic traits.</title>
        <authorList>
            <person name="Miyauchi S."/>
            <person name="Kiss E."/>
            <person name="Kuo A."/>
            <person name="Drula E."/>
            <person name="Kohler A."/>
            <person name="Sanchez-Garcia M."/>
            <person name="Morin E."/>
            <person name="Andreopoulos B."/>
            <person name="Barry K.W."/>
            <person name="Bonito G."/>
            <person name="Buee M."/>
            <person name="Carver A."/>
            <person name="Chen C."/>
            <person name="Cichocki N."/>
            <person name="Clum A."/>
            <person name="Culley D."/>
            <person name="Crous P.W."/>
            <person name="Fauchery L."/>
            <person name="Girlanda M."/>
            <person name="Hayes R.D."/>
            <person name="Keri Z."/>
            <person name="LaButti K."/>
            <person name="Lipzen A."/>
            <person name="Lombard V."/>
            <person name="Magnuson J."/>
            <person name="Maillard F."/>
            <person name="Murat C."/>
            <person name="Nolan M."/>
            <person name="Ohm R.A."/>
            <person name="Pangilinan J."/>
            <person name="Pereira M.F."/>
            <person name="Perotto S."/>
            <person name="Peter M."/>
            <person name="Pfister S."/>
            <person name="Riley R."/>
            <person name="Sitrit Y."/>
            <person name="Stielow J.B."/>
            <person name="Szollosi G."/>
            <person name="Zifcakova L."/>
            <person name="Stursova M."/>
            <person name="Spatafora J.W."/>
            <person name="Tedersoo L."/>
            <person name="Vaario L.M."/>
            <person name="Yamada A."/>
            <person name="Yan M."/>
            <person name="Wang P."/>
            <person name="Xu J."/>
            <person name="Bruns T."/>
            <person name="Baldrian P."/>
            <person name="Vilgalys R."/>
            <person name="Dunand C."/>
            <person name="Henrissat B."/>
            <person name="Grigoriev I.V."/>
            <person name="Hibbett D."/>
            <person name="Nagy L.G."/>
            <person name="Martin F.M."/>
        </authorList>
    </citation>
    <scope>NUCLEOTIDE SEQUENCE</scope>
    <source>
        <strain evidence="21">UP504</strain>
    </source>
</reference>
<feature type="region of interest" description="Disordered" evidence="17">
    <location>
        <begin position="787"/>
        <end position="813"/>
    </location>
</feature>
<dbReference type="GO" id="GO:0005524">
    <property type="term" value="F:ATP binding"/>
    <property type="evidence" value="ECO:0007669"/>
    <property type="project" value="UniProtKB-UniRule"/>
</dbReference>
<keyword evidence="7 16" id="KW-0547">Nucleotide-binding</keyword>
<accession>A0A9P6B2L9</accession>
<dbReference type="Gene3D" id="1.10.10.820">
    <property type="match status" value="1"/>
</dbReference>
<feature type="transmembrane region" description="Helical" evidence="18">
    <location>
        <begin position="1630"/>
        <end position="1653"/>
    </location>
</feature>
<dbReference type="PANTHER" id="PTHR22914:SF45">
    <property type="entry name" value="CHITIN SYNTHASE"/>
    <property type="match status" value="1"/>
</dbReference>
<feature type="compositionally biased region" description="Polar residues" evidence="17">
    <location>
        <begin position="865"/>
        <end position="876"/>
    </location>
</feature>
<feature type="region of interest" description="Actin-binding" evidence="16">
    <location>
        <begin position="641"/>
        <end position="663"/>
    </location>
</feature>
<dbReference type="SMART" id="SM00242">
    <property type="entry name" value="MYSc"/>
    <property type="match status" value="1"/>
</dbReference>
<evidence type="ECO:0000256" key="16">
    <source>
        <dbReference type="PROSITE-ProRule" id="PRU00782"/>
    </source>
</evidence>
<dbReference type="InterPro" id="IPR001609">
    <property type="entry name" value="Myosin_head_motor_dom-like"/>
</dbReference>
<dbReference type="Gene3D" id="1.20.58.530">
    <property type="match status" value="1"/>
</dbReference>
<dbReference type="OrthoDB" id="370884at2759"/>
<dbReference type="SUPFAM" id="SSF53448">
    <property type="entry name" value="Nucleotide-diphospho-sugar transferases"/>
    <property type="match status" value="1"/>
</dbReference>
<feature type="transmembrane region" description="Helical" evidence="18">
    <location>
        <begin position="1575"/>
        <end position="1596"/>
    </location>
</feature>
<evidence type="ECO:0000256" key="7">
    <source>
        <dbReference type="ARBA" id="ARBA00022741"/>
    </source>
</evidence>
<comment type="similarity">
    <text evidence="16">Belongs to the TRAFAC class myosin-kinesin ATPase superfamily. Myosin family.</text>
</comment>
<name>A0A9P6B2L9_9AGAM</name>
<comment type="catalytic activity">
    <reaction evidence="15">
        <text>[(1-&gt;4)-N-acetyl-beta-D-glucosaminyl](n) + UDP-N-acetyl-alpha-D-glucosamine = [(1-&gt;4)-N-acetyl-beta-D-glucosaminyl](n+1) + UDP + H(+)</text>
        <dbReference type="Rhea" id="RHEA:16637"/>
        <dbReference type="Rhea" id="RHEA-COMP:9593"/>
        <dbReference type="Rhea" id="RHEA-COMP:9595"/>
        <dbReference type="ChEBI" id="CHEBI:15378"/>
        <dbReference type="ChEBI" id="CHEBI:17029"/>
        <dbReference type="ChEBI" id="CHEBI:57705"/>
        <dbReference type="ChEBI" id="CHEBI:58223"/>
        <dbReference type="EC" id="2.4.1.16"/>
    </reaction>
</comment>
<evidence type="ECO:0000256" key="9">
    <source>
        <dbReference type="ARBA" id="ARBA00022989"/>
    </source>
</evidence>
<keyword evidence="10 16" id="KW-0518">Myosin</keyword>
<dbReference type="EMBL" id="MU128938">
    <property type="protein sequence ID" value="KAF9516574.1"/>
    <property type="molecule type" value="Genomic_DNA"/>
</dbReference>
<dbReference type="InterPro" id="IPR036961">
    <property type="entry name" value="Kinesin_motor_dom_sf"/>
</dbReference>
<evidence type="ECO:0000256" key="6">
    <source>
        <dbReference type="ARBA" id="ARBA00022692"/>
    </source>
</evidence>